<comment type="caution">
    <text evidence="7">Lacks conserved residue(s) required for the propagation of feature annotation.</text>
</comment>
<evidence type="ECO:0000256" key="3">
    <source>
        <dbReference type="ARBA" id="ARBA00022519"/>
    </source>
</evidence>
<keyword evidence="2" id="KW-1003">Cell membrane</keyword>
<keyword evidence="5 7" id="KW-1133">Transmembrane helix</keyword>
<feature type="transmembrane region" description="Helical" evidence="7">
    <location>
        <begin position="137"/>
        <end position="163"/>
    </location>
</feature>
<protein>
    <recommendedName>
        <fullName evidence="7">TRAP transporter large permease protein</fullName>
    </recommendedName>
</protein>
<feature type="transmembrane region" description="Helical" evidence="7">
    <location>
        <begin position="360"/>
        <end position="382"/>
    </location>
</feature>
<dbReference type="AlphaFoldDB" id="A0A367XAR0"/>
<comment type="subunit">
    <text evidence="7">The complex comprises the extracytoplasmic solute receptor protein and the two transmembrane proteins.</text>
</comment>
<dbReference type="GO" id="GO:0005886">
    <property type="term" value="C:plasma membrane"/>
    <property type="evidence" value="ECO:0007669"/>
    <property type="project" value="UniProtKB-SubCell"/>
</dbReference>
<evidence type="ECO:0000256" key="5">
    <source>
        <dbReference type="ARBA" id="ARBA00022989"/>
    </source>
</evidence>
<gene>
    <name evidence="9" type="ORF">TH25_12645</name>
</gene>
<reference evidence="9 10" key="1">
    <citation type="submission" date="2014-07" db="EMBL/GenBank/DDBJ databases">
        <title>Draft genome sequence of Thalassospira profundimaris S25-3-2.</title>
        <authorList>
            <person name="Lai Q."/>
            <person name="Shao Z."/>
        </authorList>
    </citation>
    <scope>NUCLEOTIDE SEQUENCE [LARGE SCALE GENOMIC DNA]</scope>
    <source>
        <strain evidence="9 10">S25-3-2</strain>
    </source>
</reference>
<organism evidence="9 10">
    <name type="scientific">Thalassospira profundimaris</name>
    <dbReference type="NCBI Taxonomy" id="502049"/>
    <lineage>
        <taxon>Bacteria</taxon>
        <taxon>Pseudomonadati</taxon>
        <taxon>Pseudomonadota</taxon>
        <taxon>Alphaproteobacteria</taxon>
        <taxon>Rhodospirillales</taxon>
        <taxon>Thalassospiraceae</taxon>
        <taxon>Thalassospira</taxon>
    </lineage>
</organism>
<feature type="transmembrane region" description="Helical" evidence="7">
    <location>
        <begin position="336"/>
        <end position="354"/>
    </location>
</feature>
<dbReference type="PIRSF" id="PIRSF006066">
    <property type="entry name" value="HI0050"/>
    <property type="match status" value="1"/>
</dbReference>
<comment type="function">
    <text evidence="7">Part of the tripartite ATP-independent periplasmic (TRAP) transport system.</text>
</comment>
<dbReference type="RefSeq" id="WP_114088655.1">
    <property type="nucleotide sequence ID" value="NZ_JPWH01000009.1"/>
</dbReference>
<proteinExistence type="inferred from homology"/>
<dbReference type="InterPro" id="IPR010656">
    <property type="entry name" value="DctM"/>
</dbReference>
<dbReference type="OrthoDB" id="7824289at2"/>
<dbReference type="NCBIfam" id="TIGR00786">
    <property type="entry name" value="dctM"/>
    <property type="match status" value="1"/>
</dbReference>
<dbReference type="PANTHER" id="PTHR33362:SF5">
    <property type="entry name" value="C4-DICARBOXYLATE TRAP TRANSPORTER LARGE PERMEASE PROTEIN DCTM"/>
    <property type="match status" value="1"/>
</dbReference>
<keyword evidence="4 7" id="KW-0812">Transmembrane</keyword>
<keyword evidence="6 7" id="KW-0472">Membrane</keyword>
<sequence>MMLLAAIIAATVVIMALGFEMLLVLGIPTLAIKEVFYGRLPDVVFVQKLLGGINHSTLLAIPFFLFAAQLMASGQITRRLMGLVSAMLGHTRGGIGHTVIGGSMAFGSVSGSAPATVAALGGMVYPELRKSGYSEKFSLGLIVSSAETALLIPPSITFIVYGWMTGTSVAQLFAGGLAIGVVLALIFAALVMVHAARQNVTARPRVPWKQRLDALFAAGWALGMPVIILGGIYSGTFTPTEAAAVSVVYAIFVEGVVYRELGFRKLVDICEASAISTAVIFILLAFGGVLSFFVTLAHVPTAISSFLAAIDAGPILFLLILNVCFLIAGMFIDPNSALLILVPPLFPVATSLGIDPVHLGMIVTLNISLGMITPPFGLDLFVASSTLDKPVTKIIAGVWPFVAANLIALLIVTYIPQISLFIPNLLFR</sequence>
<evidence type="ECO:0000256" key="1">
    <source>
        <dbReference type="ARBA" id="ARBA00004429"/>
    </source>
</evidence>
<accession>A0A367XAR0</accession>
<dbReference type="Pfam" id="PF06808">
    <property type="entry name" value="DctM"/>
    <property type="match status" value="1"/>
</dbReference>
<evidence type="ECO:0000256" key="2">
    <source>
        <dbReference type="ARBA" id="ARBA00022475"/>
    </source>
</evidence>
<evidence type="ECO:0000259" key="8">
    <source>
        <dbReference type="Pfam" id="PF06808"/>
    </source>
</evidence>
<feature type="transmembrane region" description="Helical" evidence="7">
    <location>
        <begin position="394"/>
        <end position="415"/>
    </location>
</feature>
<comment type="subcellular location">
    <subcellularLocation>
        <location evidence="1 7">Cell inner membrane</location>
        <topology evidence="1 7">Multi-pass membrane protein</topology>
    </subcellularLocation>
</comment>
<comment type="similarity">
    <text evidence="7">Belongs to the TRAP transporter large permease family.</text>
</comment>
<evidence type="ECO:0000256" key="7">
    <source>
        <dbReference type="RuleBase" id="RU369079"/>
    </source>
</evidence>
<feature type="domain" description="TRAP C4-dicarboxylate transport system permease DctM subunit" evidence="8">
    <location>
        <begin position="10"/>
        <end position="418"/>
    </location>
</feature>
<feature type="transmembrane region" description="Helical" evidence="7">
    <location>
        <begin position="169"/>
        <end position="193"/>
    </location>
</feature>
<feature type="transmembrane region" description="Helical" evidence="7">
    <location>
        <begin position="50"/>
        <end position="68"/>
    </location>
</feature>
<evidence type="ECO:0000313" key="10">
    <source>
        <dbReference type="Proteomes" id="UP000252517"/>
    </source>
</evidence>
<evidence type="ECO:0000256" key="4">
    <source>
        <dbReference type="ARBA" id="ARBA00022692"/>
    </source>
</evidence>
<feature type="transmembrane region" description="Helical" evidence="7">
    <location>
        <begin position="306"/>
        <end position="329"/>
    </location>
</feature>
<comment type="caution">
    <text evidence="9">The sequence shown here is derived from an EMBL/GenBank/DDBJ whole genome shotgun (WGS) entry which is preliminary data.</text>
</comment>
<name>A0A367XAR0_9PROT</name>
<dbReference type="InterPro" id="IPR004681">
    <property type="entry name" value="TRAP_DctM"/>
</dbReference>
<feature type="transmembrane region" description="Helical" evidence="7">
    <location>
        <begin position="273"/>
        <end position="294"/>
    </location>
</feature>
<dbReference type="Proteomes" id="UP000252517">
    <property type="component" value="Unassembled WGS sequence"/>
</dbReference>
<evidence type="ECO:0000256" key="6">
    <source>
        <dbReference type="ARBA" id="ARBA00023136"/>
    </source>
</evidence>
<keyword evidence="7" id="KW-0813">Transport</keyword>
<keyword evidence="3 7" id="KW-0997">Cell inner membrane</keyword>
<feature type="transmembrane region" description="Helical" evidence="7">
    <location>
        <begin position="214"/>
        <end position="236"/>
    </location>
</feature>
<dbReference type="EMBL" id="JPWH01000009">
    <property type="protein sequence ID" value="RCK49861.1"/>
    <property type="molecule type" value="Genomic_DNA"/>
</dbReference>
<feature type="transmembrane region" description="Helical" evidence="7">
    <location>
        <begin position="242"/>
        <end position="261"/>
    </location>
</feature>
<evidence type="ECO:0000313" key="9">
    <source>
        <dbReference type="EMBL" id="RCK49861.1"/>
    </source>
</evidence>
<dbReference type="GO" id="GO:0022857">
    <property type="term" value="F:transmembrane transporter activity"/>
    <property type="evidence" value="ECO:0007669"/>
    <property type="project" value="UniProtKB-UniRule"/>
</dbReference>
<dbReference type="PANTHER" id="PTHR33362">
    <property type="entry name" value="SIALIC ACID TRAP TRANSPORTER PERMEASE PROTEIN SIAT-RELATED"/>
    <property type="match status" value="1"/>
</dbReference>